<dbReference type="EMBL" id="ABXJ01000078">
    <property type="protein sequence ID" value="EEA90308.1"/>
    <property type="molecule type" value="Genomic_DNA"/>
</dbReference>
<organism evidence="2 3">
    <name type="scientific">Collinsella stercoris DSM 13279</name>
    <dbReference type="NCBI Taxonomy" id="445975"/>
    <lineage>
        <taxon>Bacteria</taxon>
        <taxon>Bacillati</taxon>
        <taxon>Actinomycetota</taxon>
        <taxon>Coriobacteriia</taxon>
        <taxon>Coriobacteriales</taxon>
        <taxon>Coriobacteriaceae</taxon>
        <taxon>Collinsella</taxon>
    </lineage>
</organism>
<evidence type="ECO:0000313" key="2">
    <source>
        <dbReference type="EMBL" id="EEA90308.1"/>
    </source>
</evidence>
<name>B6GBL2_9ACTN</name>
<dbReference type="eggNOG" id="ENOG5032CZ5">
    <property type="taxonomic scope" value="Bacteria"/>
</dbReference>
<protein>
    <submittedName>
        <fullName evidence="2">Uncharacterized protein</fullName>
    </submittedName>
</protein>
<dbReference type="Proteomes" id="UP000003560">
    <property type="component" value="Unassembled WGS sequence"/>
</dbReference>
<feature type="non-terminal residue" evidence="2">
    <location>
        <position position="1"/>
    </location>
</feature>
<reference evidence="2 3" key="1">
    <citation type="submission" date="2008-10" db="EMBL/GenBank/DDBJ databases">
        <title>Draft genome sequence of Collinsella stercoris (DSM 13279).</title>
        <authorList>
            <person name="Sudarsanam P."/>
            <person name="Ley R."/>
            <person name="Guruge J."/>
            <person name="Turnbaugh P.J."/>
            <person name="Mahowald M."/>
            <person name="Liep D."/>
            <person name="Gordon J."/>
        </authorList>
    </citation>
    <scope>NUCLEOTIDE SEQUENCE [LARGE SCALE GENOMIC DNA]</scope>
    <source>
        <strain evidence="2 3">DSM 13279</strain>
    </source>
</reference>
<accession>B6GBL2</accession>
<dbReference type="RefSeq" id="WP_006721115.1">
    <property type="nucleotide sequence ID" value="NZ_DS995476.1"/>
</dbReference>
<feature type="region of interest" description="Disordered" evidence="1">
    <location>
        <begin position="199"/>
        <end position="219"/>
    </location>
</feature>
<dbReference type="STRING" id="445975.COLSTE_01472"/>
<gene>
    <name evidence="2" type="ORF">COLSTE_01472</name>
</gene>
<dbReference type="AlphaFoldDB" id="B6GBL2"/>
<sequence length="346" mass="35656">GIVAGVGMLALTGHLIDRHAERVAEDEAEAARFASLYDGSSTRADSAQMMTKGAAPRGKRFARGGAPAGVPVISRAVDALDEMEAWAEIDAMFNEDSPISCDPARSKDMYQIALEELLKAERAAAQTQSAPQADVASTGSSAYAGDADEANARNEAMAALYGDAVVQRSYAPVLPNMSAASALAPAVAVQAASSADRTNAAPAQVQSGSAVSEAPAASREDDISVPVADYSGHEGMWAAALAILQELEPSMAAPGAHAAHVASAAHVAAAAAKASPTVDTSHIDARRMAAIAEGNRATREHSHVNELIEEEFNRVPSKSVHHTAHEYLKVIEGGTAAMPSLQTAEA</sequence>
<keyword evidence="3" id="KW-1185">Reference proteome</keyword>
<dbReference type="HOGENOM" id="CLU_800526_0_0_11"/>
<proteinExistence type="predicted"/>
<evidence type="ECO:0000313" key="3">
    <source>
        <dbReference type="Proteomes" id="UP000003560"/>
    </source>
</evidence>
<comment type="caution">
    <text evidence="2">The sequence shown here is derived from an EMBL/GenBank/DDBJ whole genome shotgun (WGS) entry which is preliminary data.</text>
</comment>
<evidence type="ECO:0000256" key="1">
    <source>
        <dbReference type="SAM" id="MobiDB-lite"/>
    </source>
</evidence>
<reference evidence="2 3" key="2">
    <citation type="submission" date="2008-10" db="EMBL/GenBank/DDBJ databases">
        <authorList>
            <person name="Fulton L."/>
            <person name="Clifton S."/>
            <person name="Fulton B."/>
            <person name="Xu J."/>
            <person name="Minx P."/>
            <person name="Pepin K.H."/>
            <person name="Johnson M."/>
            <person name="Thiruvilangam P."/>
            <person name="Bhonagiri V."/>
            <person name="Nash W.E."/>
            <person name="Mardis E.R."/>
            <person name="Wilson R.K."/>
        </authorList>
    </citation>
    <scope>NUCLEOTIDE SEQUENCE [LARGE SCALE GENOMIC DNA]</scope>
    <source>
        <strain evidence="2 3">DSM 13279</strain>
    </source>
</reference>